<reference evidence="2 3" key="1">
    <citation type="submission" date="2016-10" db="EMBL/GenBank/DDBJ databases">
        <authorList>
            <person name="de Groot N.N."/>
        </authorList>
    </citation>
    <scope>NUCLEOTIDE SEQUENCE [LARGE SCALE GENOMIC DNA]</scope>
    <source>
        <strain evidence="2 3">DSM 28129</strain>
    </source>
</reference>
<dbReference type="Proteomes" id="UP000198972">
    <property type="component" value="Unassembled WGS sequence"/>
</dbReference>
<sequence>MVNLIRADLFKLRKSMAFKILVGITTASALLMVMMAYWIPQGKIEASMTGIGFMFSDVNMISILGAVIAGIFICGDFDTKTIHDAITTGHSRGTVIVSKAIVFGCAVAFILLPYAIITGIALGSGSKFNMGSVAVGFLHLLTSEAGTVFSASEIWKLLAIMMTLIIVYVAQLSICVPLAFVLKKPVLVVAIYYGFSILTAQLMGIANSSPMFDRIFSCTPYGGNYTFLTLDAVAGDFIKAIAVSLAFIILILAVTFALFRKSEMK</sequence>
<keyword evidence="1" id="KW-1133">Transmembrane helix</keyword>
<gene>
    <name evidence="2" type="ORF">SAMN04488542_10741</name>
</gene>
<proteinExistence type="predicted"/>
<feature type="transmembrane region" description="Helical" evidence="1">
    <location>
        <begin position="51"/>
        <end position="75"/>
    </location>
</feature>
<dbReference type="OrthoDB" id="1738593at2"/>
<protein>
    <submittedName>
        <fullName evidence="2">ABC-2 family transporter protein</fullName>
    </submittedName>
</protein>
<accession>A0A1G7J711</accession>
<evidence type="ECO:0000313" key="3">
    <source>
        <dbReference type="Proteomes" id="UP000198972"/>
    </source>
</evidence>
<evidence type="ECO:0000256" key="1">
    <source>
        <dbReference type="SAM" id="Phobius"/>
    </source>
</evidence>
<keyword evidence="1" id="KW-0812">Transmembrane</keyword>
<evidence type="ECO:0000313" key="2">
    <source>
        <dbReference type="EMBL" id="SDF20658.1"/>
    </source>
</evidence>
<feature type="transmembrane region" description="Helical" evidence="1">
    <location>
        <begin position="20"/>
        <end position="39"/>
    </location>
</feature>
<dbReference type="AlphaFoldDB" id="A0A1G7J711"/>
<name>A0A1G7J711_9BACL</name>
<keyword evidence="1" id="KW-0472">Membrane</keyword>
<feature type="transmembrane region" description="Helical" evidence="1">
    <location>
        <begin position="96"/>
        <end position="122"/>
    </location>
</feature>
<feature type="transmembrane region" description="Helical" evidence="1">
    <location>
        <begin position="186"/>
        <end position="206"/>
    </location>
</feature>
<dbReference type="EMBL" id="FNBG01000007">
    <property type="protein sequence ID" value="SDF20658.1"/>
    <property type="molecule type" value="Genomic_DNA"/>
</dbReference>
<dbReference type="STRING" id="670482.SAMN04488542_10741"/>
<organism evidence="2 3">
    <name type="scientific">Fontibacillus panacisegetis</name>
    <dbReference type="NCBI Taxonomy" id="670482"/>
    <lineage>
        <taxon>Bacteria</taxon>
        <taxon>Bacillati</taxon>
        <taxon>Bacillota</taxon>
        <taxon>Bacilli</taxon>
        <taxon>Bacillales</taxon>
        <taxon>Paenibacillaceae</taxon>
        <taxon>Fontibacillus</taxon>
    </lineage>
</organism>
<dbReference type="RefSeq" id="WP_091228309.1">
    <property type="nucleotide sequence ID" value="NZ_FNBG01000007.1"/>
</dbReference>
<feature type="transmembrane region" description="Helical" evidence="1">
    <location>
        <begin position="157"/>
        <end position="179"/>
    </location>
</feature>
<feature type="transmembrane region" description="Helical" evidence="1">
    <location>
        <begin position="237"/>
        <end position="259"/>
    </location>
</feature>
<keyword evidence="3" id="KW-1185">Reference proteome</keyword>